<feature type="region of interest" description="Disordered" evidence="1">
    <location>
        <begin position="75"/>
        <end position="117"/>
    </location>
</feature>
<proteinExistence type="predicted"/>
<evidence type="ECO:0000256" key="1">
    <source>
        <dbReference type="SAM" id="MobiDB-lite"/>
    </source>
</evidence>
<keyword evidence="3" id="KW-1185">Reference proteome</keyword>
<dbReference type="STRING" id="105984.A0A427XJ72"/>
<feature type="compositionally biased region" description="Polar residues" evidence="1">
    <location>
        <begin position="80"/>
        <end position="104"/>
    </location>
</feature>
<dbReference type="Pfam" id="PF10310">
    <property type="entry name" value="DUF5427"/>
    <property type="match status" value="1"/>
</dbReference>
<evidence type="ECO:0000313" key="3">
    <source>
        <dbReference type="Proteomes" id="UP000279236"/>
    </source>
</evidence>
<accession>A0A427XJ72</accession>
<dbReference type="EMBL" id="RSCE01000011">
    <property type="protein sequence ID" value="RSH78896.1"/>
    <property type="molecule type" value="Genomic_DNA"/>
</dbReference>
<name>A0A427XJ72_9TREE</name>
<organism evidence="2 3">
    <name type="scientific">Apiotrichum porosum</name>
    <dbReference type="NCBI Taxonomy" id="105984"/>
    <lineage>
        <taxon>Eukaryota</taxon>
        <taxon>Fungi</taxon>
        <taxon>Dikarya</taxon>
        <taxon>Basidiomycota</taxon>
        <taxon>Agaricomycotina</taxon>
        <taxon>Tremellomycetes</taxon>
        <taxon>Trichosporonales</taxon>
        <taxon>Trichosporonaceae</taxon>
        <taxon>Apiotrichum</taxon>
    </lineage>
</organism>
<dbReference type="AlphaFoldDB" id="A0A427XJ72"/>
<feature type="compositionally biased region" description="Basic and acidic residues" evidence="1">
    <location>
        <begin position="1"/>
        <end position="10"/>
    </location>
</feature>
<dbReference type="RefSeq" id="XP_028474043.1">
    <property type="nucleotide sequence ID" value="XM_028617580.1"/>
</dbReference>
<reference evidence="2 3" key="1">
    <citation type="submission" date="2018-11" db="EMBL/GenBank/DDBJ databases">
        <title>Genome sequence of Apiotrichum porosum DSM 27194.</title>
        <authorList>
            <person name="Aliyu H."/>
            <person name="Gorte O."/>
            <person name="Ochsenreither K."/>
        </authorList>
    </citation>
    <scope>NUCLEOTIDE SEQUENCE [LARGE SCALE GENOMIC DNA]</scope>
    <source>
        <strain evidence="2 3">DSM 27194</strain>
    </source>
</reference>
<evidence type="ECO:0000313" key="2">
    <source>
        <dbReference type="EMBL" id="RSH78896.1"/>
    </source>
</evidence>
<dbReference type="InterPro" id="IPR018814">
    <property type="entry name" value="DUF5427"/>
</dbReference>
<dbReference type="OrthoDB" id="5594977at2759"/>
<feature type="compositionally biased region" description="Low complexity" evidence="1">
    <location>
        <begin position="49"/>
        <end position="59"/>
    </location>
</feature>
<dbReference type="GeneID" id="39586362"/>
<protein>
    <recommendedName>
        <fullName evidence="4">Maintenance of telomere capping protein 1</fullName>
    </recommendedName>
</protein>
<feature type="region of interest" description="Disordered" evidence="1">
    <location>
        <begin position="1"/>
        <end position="59"/>
    </location>
</feature>
<dbReference type="PANTHER" id="PTHR28265">
    <property type="entry name" value="MAINTENANCE OF TELOMERE CAPPING PROTEIN 1"/>
    <property type="match status" value="1"/>
</dbReference>
<sequence length="457" mass="48625">MPPKKTKAEEALAFLSDLDNLEAPEDAPSAPPAQAPGRSSTDSNKPGEAETTAAAPDAEAADALAFLEAQINQKRAPLSVPSSAVPTSATPRTSSPALSGSTSTAAAVAHAQPDAQTDAQLNVPTAVPAAGTGWGSFWSSATSAIQSAQRVADEQYRKVREEGVSGVRGQLEQLNVGGVDLNKLRKDAEERLGGIVKNVGNVDLDKLRQDLLTQANSTFTQLINTVAPPISEHETIELWLSHPMVGYDGVEGVIYRAWSTILDQTASGELVVVWSPSERELPTARTFNPVTGWDEGWKLSQEEMEALQAREAKNPQARKAAQADVPVTTVPVFLQIQPVLAALPVPEPPLLASAPKPATPPQHLSFIVTIQDPSHGLRFTTVSQPAPGDWLEVEYDKSDWVEERLVEILRNSVEVIAQDYVSTRMGLKPSATQVVAATEDVGAKDESAKEQEPAAAA</sequence>
<gene>
    <name evidence="2" type="ORF">EHS24_001819</name>
</gene>
<comment type="caution">
    <text evidence="2">The sequence shown here is derived from an EMBL/GenBank/DDBJ whole genome shotgun (WGS) entry which is preliminary data.</text>
</comment>
<dbReference type="Proteomes" id="UP000279236">
    <property type="component" value="Unassembled WGS sequence"/>
</dbReference>
<dbReference type="PANTHER" id="PTHR28265:SF1">
    <property type="entry name" value="MAINTENANCE OF TELOMERE CAPPING PROTEIN 1"/>
    <property type="match status" value="1"/>
</dbReference>
<evidence type="ECO:0008006" key="4">
    <source>
        <dbReference type="Google" id="ProtNLM"/>
    </source>
</evidence>
<feature type="compositionally biased region" description="Low complexity" evidence="1">
    <location>
        <begin position="105"/>
        <end position="115"/>
    </location>
</feature>